<dbReference type="Proteomes" id="UP000307440">
    <property type="component" value="Unassembled WGS sequence"/>
</dbReference>
<evidence type="ECO:0000313" key="1">
    <source>
        <dbReference type="EMBL" id="TFK18374.1"/>
    </source>
</evidence>
<proteinExistence type="predicted"/>
<dbReference type="InterPro" id="IPR032675">
    <property type="entry name" value="LRR_dom_sf"/>
</dbReference>
<name>A0A5C3KEQ7_COPMA</name>
<dbReference type="AlphaFoldDB" id="A0A5C3KEQ7"/>
<evidence type="ECO:0008006" key="3">
    <source>
        <dbReference type="Google" id="ProtNLM"/>
    </source>
</evidence>
<sequence length="401" mass="45358">MAKFGHEIPAELVQQIIGYLEDDEESLRLVSLVSSKFKDHCQRIIFSKVQFQHPWNAPIGPRYSPGKRLLSLLQKSPEIGTYFRDLTIDGGCTDDVEESWVAQDLDFSAALKLIPPTSIRRLRISNVWWDDLPGPAKESISTIARSTSLHTLVICECPVDLLSVCGPSLKHLETYSLTNFRPSGRKPAMVERDSSFGLETLTLLSSQYGPPRIEMDYLLNDANRTGISNLKRLRLMFSNMLHYPAVMPLLEKATSLTSLLVFQSSKPDCKPTLDLAVLPSLQMLSMRGHVMEDHHPITALLKLLRTASPSTPLTYIHTYTCCNSRPLYVDPWKPLDEFLADNHKGQLPKLSRLHIRLFSYKGDRKAIMDRLEGALPYSKQAGILEISIDTEVKQYSNYEPF</sequence>
<keyword evidence="2" id="KW-1185">Reference proteome</keyword>
<reference evidence="1 2" key="1">
    <citation type="journal article" date="2019" name="Nat. Ecol. Evol.">
        <title>Megaphylogeny resolves global patterns of mushroom evolution.</title>
        <authorList>
            <person name="Varga T."/>
            <person name="Krizsan K."/>
            <person name="Foldi C."/>
            <person name="Dima B."/>
            <person name="Sanchez-Garcia M."/>
            <person name="Sanchez-Ramirez S."/>
            <person name="Szollosi G.J."/>
            <person name="Szarkandi J.G."/>
            <person name="Papp V."/>
            <person name="Albert L."/>
            <person name="Andreopoulos W."/>
            <person name="Angelini C."/>
            <person name="Antonin V."/>
            <person name="Barry K.W."/>
            <person name="Bougher N.L."/>
            <person name="Buchanan P."/>
            <person name="Buyck B."/>
            <person name="Bense V."/>
            <person name="Catcheside P."/>
            <person name="Chovatia M."/>
            <person name="Cooper J."/>
            <person name="Damon W."/>
            <person name="Desjardin D."/>
            <person name="Finy P."/>
            <person name="Geml J."/>
            <person name="Haridas S."/>
            <person name="Hughes K."/>
            <person name="Justo A."/>
            <person name="Karasinski D."/>
            <person name="Kautmanova I."/>
            <person name="Kiss B."/>
            <person name="Kocsube S."/>
            <person name="Kotiranta H."/>
            <person name="LaButti K.M."/>
            <person name="Lechner B.E."/>
            <person name="Liimatainen K."/>
            <person name="Lipzen A."/>
            <person name="Lukacs Z."/>
            <person name="Mihaltcheva S."/>
            <person name="Morgado L.N."/>
            <person name="Niskanen T."/>
            <person name="Noordeloos M.E."/>
            <person name="Ohm R.A."/>
            <person name="Ortiz-Santana B."/>
            <person name="Ovrebo C."/>
            <person name="Racz N."/>
            <person name="Riley R."/>
            <person name="Savchenko A."/>
            <person name="Shiryaev A."/>
            <person name="Soop K."/>
            <person name="Spirin V."/>
            <person name="Szebenyi C."/>
            <person name="Tomsovsky M."/>
            <person name="Tulloss R.E."/>
            <person name="Uehling J."/>
            <person name="Grigoriev I.V."/>
            <person name="Vagvolgyi C."/>
            <person name="Papp T."/>
            <person name="Martin F.M."/>
            <person name="Miettinen O."/>
            <person name="Hibbett D.S."/>
            <person name="Nagy L.G."/>
        </authorList>
    </citation>
    <scope>NUCLEOTIDE SEQUENCE [LARGE SCALE GENOMIC DNA]</scope>
    <source>
        <strain evidence="1 2">CBS 121175</strain>
    </source>
</reference>
<accession>A0A5C3KEQ7</accession>
<gene>
    <name evidence="1" type="ORF">FA15DRAFT_675346</name>
</gene>
<dbReference type="Gene3D" id="3.80.10.10">
    <property type="entry name" value="Ribonuclease Inhibitor"/>
    <property type="match status" value="1"/>
</dbReference>
<evidence type="ECO:0000313" key="2">
    <source>
        <dbReference type="Proteomes" id="UP000307440"/>
    </source>
</evidence>
<organism evidence="1 2">
    <name type="scientific">Coprinopsis marcescibilis</name>
    <name type="common">Agaric fungus</name>
    <name type="synonym">Psathyrella marcescibilis</name>
    <dbReference type="NCBI Taxonomy" id="230819"/>
    <lineage>
        <taxon>Eukaryota</taxon>
        <taxon>Fungi</taxon>
        <taxon>Dikarya</taxon>
        <taxon>Basidiomycota</taxon>
        <taxon>Agaricomycotina</taxon>
        <taxon>Agaricomycetes</taxon>
        <taxon>Agaricomycetidae</taxon>
        <taxon>Agaricales</taxon>
        <taxon>Agaricineae</taxon>
        <taxon>Psathyrellaceae</taxon>
        <taxon>Coprinopsis</taxon>
    </lineage>
</organism>
<protein>
    <recommendedName>
        <fullName evidence="3">F-box domain-containing protein</fullName>
    </recommendedName>
</protein>
<dbReference type="OrthoDB" id="2745898at2759"/>
<dbReference type="EMBL" id="ML210407">
    <property type="protein sequence ID" value="TFK18374.1"/>
    <property type="molecule type" value="Genomic_DNA"/>
</dbReference>